<dbReference type="InterPro" id="IPR025296">
    <property type="entry name" value="DUF4158"/>
</dbReference>
<dbReference type="Pfam" id="PF13700">
    <property type="entry name" value="DUF4158"/>
    <property type="match status" value="1"/>
</dbReference>
<dbReference type="EMBL" id="CP011517">
    <property type="protein sequence ID" value="KIJ88781.1"/>
    <property type="molecule type" value="Genomic_DNA"/>
</dbReference>
<dbReference type="RefSeq" id="WP_041078776.1">
    <property type="nucleotide sequence ID" value="NZ_CP011517.1"/>
</dbReference>
<keyword evidence="3" id="KW-1185">Reference proteome</keyword>
<geneLocation type="plasmid" evidence="2 3">
    <name>pRAS01</name>
</geneLocation>
<name>A0A0C2MNJ9_9RICK</name>
<proteinExistence type="predicted"/>
<accession>A0A0C2MNJ9</accession>
<evidence type="ECO:0000313" key="3">
    <source>
        <dbReference type="Proteomes" id="UP000031952"/>
    </source>
</evidence>
<evidence type="ECO:0000259" key="1">
    <source>
        <dbReference type="Pfam" id="PF13700"/>
    </source>
</evidence>
<protein>
    <recommendedName>
        <fullName evidence="1">DUF4158 domain-containing protein</fullName>
    </recommendedName>
</protein>
<reference evidence="2 3" key="1">
    <citation type="journal article" date="2015" name="Genome Announc.">
        <title>Whole-Genome Sequence of 'Candidatus Rickettsia asemboensis' Strain NMRCii, Isolated from Fleas of Western Kenya.</title>
        <authorList>
            <person name="Jima D.D."/>
            <person name="Luce-Fedrow A."/>
            <person name="Yang Y."/>
            <person name="Maina A.N."/>
            <person name="Snesrud E.C."/>
            <person name="Otiang E."/>
            <person name="Njenga K."/>
            <person name="Jarman R.G."/>
            <person name="Richards A.L."/>
            <person name="Hang J."/>
        </authorList>
    </citation>
    <scope>NUCLEOTIDE SEQUENCE [LARGE SCALE GENOMIC DNA]</scope>
    <source>
        <strain evidence="2 3">NMRCii</strain>
        <plasmid evidence="2">pRAS01</plasmid>
    </source>
</reference>
<organism evidence="2 3">
    <name type="scientific">Rickettsia asembonensis</name>
    <dbReference type="NCBI Taxonomy" id="1068590"/>
    <lineage>
        <taxon>Bacteria</taxon>
        <taxon>Pseudomonadati</taxon>
        <taxon>Pseudomonadota</taxon>
        <taxon>Alphaproteobacteria</taxon>
        <taxon>Rickettsiales</taxon>
        <taxon>Rickettsiaceae</taxon>
        <taxon>Rickettsieae</taxon>
        <taxon>Rickettsia</taxon>
        <taxon>spotted fever group</taxon>
    </lineage>
</organism>
<evidence type="ECO:0000313" key="2">
    <source>
        <dbReference type="EMBL" id="KIJ88781.1"/>
    </source>
</evidence>
<keyword evidence="2" id="KW-0614">Plasmid</keyword>
<feature type="domain" description="DUF4158" evidence="1">
    <location>
        <begin position="6"/>
        <end position="141"/>
    </location>
</feature>
<dbReference type="Proteomes" id="UP000031952">
    <property type="component" value="Plasmid pRAS01"/>
</dbReference>
<dbReference type="AlphaFoldDB" id="A0A0C2MNJ9"/>
<gene>
    <name evidence="2" type="ORF">SB78_03655</name>
</gene>
<sequence>MSRIIILSPYEIKKFDNAPLFNDEERHKFFNISASIKVKLNNLNANDSKVGFVLQLGYLKATGKFYHKYNDNDTLFVSQLLGINLTGLNNYAERIRLNHKSEILAMLNYKPFNKNKDLFEEHIENLVSKQIHPRKIIFAMVDLP</sequence>